<keyword evidence="4" id="KW-1185">Reference proteome</keyword>
<dbReference type="EMBL" id="MU826352">
    <property type="protein sequence ID" value="KAJ7380704.1"/>
    <property type="molecule type" value="Genomic_DNA"/>
</dbReference>
<evidence type="ECO:0000313" key="4">
    <source>
        <dbReference type="Proteomes" id="UP001163046"/>
    </source>
</evidence>
<keyword evidence="2" id="KW-0812">Transmembrane</keyword>
<dbReference type="GO" id="GO:0055085">
    <property type="term" value="P:transmembrane transport"/>
    <property type="evidence" value="ECO:0007669"/>
    <property type="project" value="InterPro"/>
</dbReference>
<dbReference type="PANTHER" id="PTHR11388:SF100">
    <property type="entry name" value="SOLUTE CARRIER ORGANIC ANION TRANSPORTER FAMILY MEMBER 4A1"/>
    <property type="match status" value="1"/>
</dbReference>
<reference evidence="3" key="1">
    <citation type="submission" date="2023-01" db="EMBL/GenBank/DDBJ databases">
        <title>Genome assembly of the deep-sea coral Lophelia pertusa.</title>
        <authorList>
            <person name="Herrera S."/>
            <person name="Cordes E."/>
        </authorList>
    </citation>
    <scope>NUCLEOTIDE SEQUENCE</scope>
    <source>
        <strain evidence="3">USNM1676648</strain>
        <tissue evidence="3">Polyp</tissue>
    </source>
</reference>
<evidence type="ECO:0000313" key="3">
    <source>
        <dbReference type="EMBL" id="KAJ7380704.1"/>
    </source>
</evidence>
<gene>
    <name evidence="3" type="ORF">OS493_007072</name>
</gene>
<dbReference type="OrthoDB" id="5062115at2759"/>
<name>A0A9W9ZGR2_9CNID</name>
<dbReference type="SUPFAM" id="SSF103473">
    <property type="entry name" value="MFS general substrate transporter"/>
    <property type="match status" value="1"/>
</dbReference>
<evidence type="ECO:0000256" key="2">
    <source>
        <dbReference type="SAM" id="Phobius"/>
    </source>
</evidence>
<dbReference type="AlphaFoldDB" id="A0A9W9ZGR2"/>
<proteinExistence type="predicted"/>
<dbReference type="Gene3D" id="1.20.1250.20">
    <property type="entry name" value="MFS general substrate transporter like domains"/>
    <property type="match status" value="1"/>
</dbReference>
<accession>A0A9W9ZGR2</accession>
<dbReference type="InterPro" id="IPR004156">
    <property type="entry name" value="OATP"/>
</dbReference>
<protein>
    <submittedName>
        <fullName evidence="3">Uncharacterized protein</fullName>
    </submittedName>
</protein>
<dbReference type="Proteomes" id="UP001163046">
    <property type="component" value="Unassembled WGS sequence"/>
</dbReference>
<feature type="transmembrane region" description="Helical" evidence="2">
    <location>
        <begin position="76"/>
        <end position="97"/>
    </location>
</feature>
<evidence type="ECO:0000256" key="1">
    <source>
        <dbReference type="ARBA" id="ARBA00023157"/>
    </source>
</evidence>
<keyword evidence="2" id="KW-1133">Transmembrane helix</keyword>
<sequence length="170" mass="18646">MGAGTTPLYSLAPAYIDDNVHPKSCAVYLSIFYAAAIIGPGIGFTVGGAVLSKYVDLKMPKRCPSHSRRSTLDRSLVLGYVIGGSILLFSFMALLGFPKGAPGRRERRARLIKEGTLPTKDNKSEETQRYYSRYMETTQESCVHLQRSGLAASTFGGWWCCAFHREGPLS</sequence>
<dbReference type="InterPro" id="IPR036259">
    <property type="entry name" value="MFS_trans_sf"/>
</dbReference>
<keyword evidence="1" id="KW-1015">Disulfide bond</keyword>
<dbReference type="Pfam" id="PF03137">
    <property type="entry name" value="OATP"/>
    <property type="match status" value="1"/>
</dbReference>
<organism evidence="3 4">
    <name type="scientific">Desmophyllum pertusum</name>
    <dbReference type="NCBI Taxonomy" id="174260"/>
    <lineage>
        <taxon>Eukaryota</taxon>
        <taxon>Metazoa</taxon>
        <taxon>Cnidaria</taxon>
        <taxon>Anthozoa</taxon>
        <taxon>Hexacorallia</taxon>
        <taxon>Scleractinia</taxon>
        <taxon>Caryophylliina</taxon>
        <taxon>Caryophylliidae</taxon>
        <taxon>Desmophyllum</taxon>
    </lineage>
</organism>
<dbReference type="GO" id="GO:0016020">
    <property type="term" value="C:membrane"/>
    <property type="evidence" value="ECO:0007669"/>
    <property type="project" value="InterPro"/>
</dbReference>
<dbReference type="PANTHER" id="PTHR11388">
    <property type="entry name" value="ORGANIC ANION TRANSPORTER"/>
    <property type="match status" value="1"/>
</dbReference>
<keyword evidence="2" id="KW-0472">Membrane</keyword>
<comment type="caution">
    <text evidence="3">The sequence shown here is derived from an EMBL/GenBank/DDBJ whole genome shotgun (WGS) entry which is preliminary data.</text>
</comment>
<feature type="transmembrane region" description="Helical" evidence="2">
    <location>
        <begin position="31"/>
        <end position="55"/>
    </location>
</feature>